<dbReference type="AlphaFoldDB" id="A0A8X6SNZ4"/>
<sequence length="255" mass="29086">MTVSSHLQGDKQLKKPNFTQSPTFSLETGIKFSNLRDQKIAATSNDITVNDDSPPTNASKTYLPPPVMLKSSKHIRDHMKVITKAFPKIRNREKYQYHVIAPKAERPIKVVIKGLPSDTEINDIKSDLTEQRFPDAKVTQLIRRTTKQALPVFMITLPCNINNAKNFQLKTLSYLSSRVEGYEGTGLTQCYSCNRFNHTAENCHMIPCCLKCREAHQTKDYPIQRVESAFCINCRVYGHMANYSKCPFFPKPRKA</sequence>
<name>A0A8X6SNZ4_TRICX</name>
<dbReference type="Proteomes" id="UP000887159">
    <property type="component" value="Unassembled WGS sequence"/>
</dbReference>
<evidence type="ECO:0000256" key="1">
    <source>
        <dbReference type="SAM" id="MobiDB-lite"/>
    </source>
</evidence>
<dbReference type="EMBL" id="BMAU01021333">
    <property type="protein sequence ID" value="GFY15055.1"/>
    <property type="molecule type" value="Genomic_DNA"/>
</dbReference>
<reference evidence="2" key="1">
    <citation type="submission" date="2020-08" db="EMBL/GenBank/DDBJ databases">
        <title>Multicomponent nature underlies the extraordinary mechanical properties of spider dragline silk.</title>
        <authorList>
            <person name="Kono N."/>
            <person name="Nakamura H."/>
            <person name="Mori M."/>
            <person name="Yoshida Y."/>
            <person name="Ohtoshi R."/>
            <person name="Malay A.D."/>
            <person name="Moran D.A.P."/>
            <person name="Tomita M."/>
            <person name="Numata K."/>
            <person name="Arakawa K."/>
        </authorList>
    </citation>
    <scope>NUCLEOTIDE SEQUENCE</scope>
</reference>
<organism evidence="2 3">
    <name type="scientific">Trichonephila clavipes</name>
    <name type="common">Golden silk orbweaver</name>
    <name type="synonym">Nephila clavipes</name>
    <dbReference type="NCBI Taxonomy" id="2585209"/>
    <lineage>
        <taxon>Eukaryota</taxon>
        <taxon>Metazoa</taxon>
        <taxon>Ecdysozoa</taxon>
        <taxon>Arthropoda</taxon>
        <taxon>Chelicerata</taxon>
        <taxon>Arachnida</taxon>
        <taxon>Araneae</taxon>
        <taxon>Araneomorphae</taxon>
        <taxon>Entelegynae</taxon>
        <taxon>Araneoidea</taxon>
        <taxon>Nephilidae</taxon>
        <taxon>Trichonephila</taxon>
    </lineage>
</organism>
<gene>
    <name evidence="2" type="primary">ORF1_49</name>
    <name evidence="2" type="ORF">TNCV_4493081</name>
</gene>
<feature type="compositionally biased region" description="Polar residues" evidence="1">
    <location>
        <begin position="45"/>
        <end position="60"/>
    </location>
</feature>
<feature type="region of interest" description="Disordered" evidence="1">
    <location>
        <begin position="1"/>
        <end position="20"/>
    </location>
</feature>
<proteinExistence type="predicted"/>
<comment type="caution">
    <text evidence="2">The sequence shown here is derived from an EMBL/GenBank/DDBJ whole genome shotgun (WGS) entry which is preliminary data.</text>
</comment>
<evidence type="ECO:0000313" key="2">
    <source>
        <dbReference type="EMBL" id="GFY15055.1"/>
    </source>
</evidence>
<feature type="region of interest" description="Disordered" evidence="1">
    <location>
        <begin position="45"/>
        <end position="65"/>
    </location>
</feature>
<protein>
    <submittedName>
        <fullName evidence="2">Nucleic-acid-binding protein from transposon X-element</fullName>
    </submittedName>
</protein>
<accession>A0A8X6SNZ4</accession>
<keyword evidence="3" id="KW-1185">Reference proteome</keyword>
<evidence type="ECO:0000313" key="3">
    <source>
        <dbReference type="Proteomes" id="UP000887159"/>
    </source>
</evidence>